<evidence type="ECO:0000256" key="1">
    <source>
        <dbReference type="SAM" id="MobiDB-lite"/>
    </source>
</evidence>
<feature type="non-terminal residue" evidence="3">
    <location>
        <position position="1"/>
    </location>
</feature>
<dbReference type="InterPro" id="IPR039782">
    <property type="entry name" value="VPS13B"/>
</dbReference>
<gene>
    <name evidence="3" type="primary">LOC104964083</name>
</gene>
<feature type="region of interest" description="Disordered" evidence="1">
    <location>
        <begin position="52"/>
        <end position="90"/>
    </location>
</feature>
<evidence type="ECO:0000313" key="3">
    <source>
        <dbReference type="RefSeq" id="XP_010791106.1"/>
    </source>
</evidence>
<dbReference type="KEGG" id="ncc:104964083"/>
<dbReference type="PANTHER" id="PTHR12517:SF0">
    <property type="entry name" value="INTERMEMBRANE LIPID TRANSFER PROTEIN VPS13B"/>
    <property type="match status" value="1"/>
</dbReference>
<dbReference type="AlphaFoldDB" id="A0A6I9Q0P5"/>
<dbReference type="Proteomes" id="UP000504611">
    <property type="component" value="Unplaced"/>
</dbReference>
<keyword evidence="2" id="KW-1185">Reference proteome</keyword>
<dbReference type="GeneID" id="104964083"/>
<dbReference type="OrthoDB" id="8922018at2759"/>
<proteinExistence type="predicted"/>
<reference evidence="3" key="1">
    <citation type="submission" date="2025-08" db="UniProtKB">
        <authorList>
            <consortium name="RefSeq"/>
        </authorList>
    </citation>
    <scope>IDENTIFICATION</scope>
    <source>
        <tissue evidence="3">Muscle</tissue>
    </source>
</reference>
<protein>
    <submittedName>
        <fullName evidence="3">Vacuolar protein sorting-associated protein 13B-like</fullName>
    </submittedName>
</protein>
<dbReference type="RefSeq" id="XP_010791106.1">
    <property type="nucleotide sequence ID" value="XM_010792804.1"/>
</dbReference>
<evidence type="ECO:0000313" key="2">
    <source>
        <dbReference type="Proteomes" id="UP000504611"/>
    </source>
</evidence>
<accession>A0A6I9Q0P5</accession>
<name>A0A6I9Q0P5_9TELE</name>
<dbReference type="PANTHER" id="PTHR12517">
    <property type="entry name" value="VACUOLAR PROTEIN SORTING-ASSOCIATED PROTEIN 13B"/>
    <property type="match status" value="1"/>
</dbReference>
<sequence>CFFSASVTLQVQLLYELLFSWSSTWARLQKHGILRQASSVLDPPTAALASPVRSSAGTALPDASTCSPSADFGSPTEGDSVPAGDDGPFADTVTLEQKTSSIGGTSGKVSLWMQWMLPKVTAKLFAPDPTDKQKEICVLSELEDLSASVDVQDVYTKIKCKVGSFNIDQHRCR</sequence>
<organism evidence="2 3">
    <name type="scientific">Notothenia coriiceps</name>
    <name type="common">black rockcod</name>
    <dbReference type="NCBI Taxonomy" id="8208"/>
    <lineage>
        <taxon>Eukaryota</taxon>
        <taxon>Metazoa</taxon>
        <taxon>Chordata</taxon>
        <taxon>Craniata</taxon>
        <taxon>Vertebrata</taxon>
        <taxon>Euteleostomi</taxon>
        <taxon>Actinopterygii</taxon>
        <taxon>Neopterygii</taxon>
        <taxon>Teleostei</taxon>
        <taxon>Neoteleostei</taxon>
        <taxon>Acanthomorphata</taxon>
        <taxon>Eupercaria</taxon>
        <taxon>Perciformes</taxon>
        <taxon>Notothenioidei</taxon>
        <taxon>Nototheniidae</taxon>
        <taxon>Notothenia</taxon>
    </lineage>
</organism>